<comment type="caution">
    <text evidence="6">The sequence shown here is derived from an EMBL/GenBank/DDBJ whole genome shotgun (WGS) entry which is preliminary data.</text>
</comment>
<dbReference type="InterPro" id="IPR018062">
    <property type="entry name" value="HTH_AraC-typ_CS"/>
</dbReference>
<proteinExistence type="predicted"/>
<evidence type="ECO:0000256" key="4">
    <source>
        <dbReference type="ARBA" id="ARBA00023163"/>
    </source>
</evidence>
<dbReference type="InterPro" id="IPR037923">
    <property type="entry name" value="HTH-like"/>
</dbReference>
<dbReference type="SUPFAM" id="SSF46689">
    <property type="entry name" value="Homeodomain-like"/>
    <property type="match status" value="2"/>
</dbReference>
<evidence type="ECO:0000256" key="3">
    <source>
        <dbReference type="ARBA" id="ARBA00023159"/>
    </source>
</evidence>
<dbReference type="InterPro" id="IPR009057">
    <property type="entry name" value="Homeodomain-like_sf"/>
</dbReference>
<dbReference type="Gene3D" id="2.60.120.280">
    <property type="entry name" value="Regulatory protein AraC"/>
    <property type="match status" value="1"/>
</dbReference>
<dbReference type="InterPro" id="IPR003313">
    <property type="entry name" value="AraC-bd"/>
</dbReference>
<keyword evidence="4" id="KW-0804">Transcription</keyword>
<dbReference type="InterPro" id="IPR018060">
    <property type="entry name" value="HTH_AraC"/>
</dbReference>
<keyword evidence="1" id="KW-0805">Transcription regulation</keyword>
<keyword evidence="2" id="KW-0238">DNA-binding</keyword>
<name>A0A2A7AWV9_9FIRM</name>
<dbReference type="InterPro" id="IPR020449">
    <property type="entry name" value="Tscrpt_reg_AraC-type_HTH"/>
</dbReference>
<evidence type="ECO:0000256" key="2">
    <source>
        <dbReference type="ARBA" id="ARBA00023125"/>
    </source>
</evidence>
<sequence>MLTYNMDVTPESVWKRTTPSEAELAQPYYCTEVGVFYAQQHFSTARTDKESYLLFYTLRGAGLIEQGESHVELRTGQALLLNCRTPQSYCTAPGQSCWHHYWVHLDGAGVAAMEPLLLPGKKLTPVQLTGVKMQELFETLLGQMERSTVDSMVTMGLALHEMLALCARSILAQTEATSARQVILQAAETLRKNYQKELCLADLLAEAHMSKSYFLRLFRRYMGTTPYNYLVNFRITQAKELLVLTDHSVSEIAQEVGFGDASNFSTRFAKATGQSPLQYRKSALKPVEGAR</sequence>
<dbReference type="PANTHER" id="PTHR46796:SF7">
    <property type="entry name" value="ARAC FAMILY TRANSCRIPTIONAL REGULATOR"/>
    <property type="match status" value="1"/>
</dbReference>
<dbReference type="SMART" id="SM00342">
    <property type="entry name" value="HTH_ARAC"/>
    <property type="match status" value="1"/>
</dbReference>
<gene>
    <name evidence="6" type="ORF">CGS59_10025</name>
</gene>
<dbReference type="Gene3D" id="1.10.10.60">
    <property type="entry name" value="Homeodomain-like"/>
    <property type="match status" value="2"/>
</dbReference>
<accession>A0A2A7AWV9</accession>
<dbReference type="GO" id="GO:0003700">
    <property type="term" value="F:DNA-binding transcription factor activity"/>
    <property type="evidence" value="ECO:0007669"/>
    <property type="project" value="InterPro"/>
</dbReference>
<dbReference type="AlphaFoldDB" id="A0A2A7AWV9"/>
<dbReference type="PROSITE" id="PS00041">
    <property type="entry name" value="HTH_ARAC_FAMILY_1"/>
    <property type="match status" value="1"/>
</dbReference>
<feature type="domain" description="HTH araC/xylS-type" evidence="5">
    <location>
        <begin position="184"/>
        <end position="282"/>
    </location>
</feature>
<evidence type="ECO:0000313" key="6">
    <source>
        <dbReference type="EMBL" id="PDX83570.1"/>
    </source>
</evidence>
<dbReference type="GO" id="GO:0043565">
    <property type="term" value="F:sequence-specific DNA binding"/>
    <property type="evidence" value="ECO:0007669"/>
    <property type="project" value="InterPro"/>
</dbReference>
<evidence type="ECO:0000256" key="1">
    <source>
        <dbReference type="ARBA" id="ARBA00023015"/>
    </source>
</evidence>
<dbReference type="PROSITE" id="PS01124">
    <property type="entry name" value="HTH_ARAC_FAMILY_2"/>
    <property type="match status" value="1"/>
</dbReference>
<dbReference type="InterPro" id="IPR050204">
    <property type="entry name" value="AraC_XylS_family_regulators"/>
</dbReference>
<protein>
    <submittedName>
        <fullName evidence="6">AraC family transcriptional regulator</fullName>
    </submittedName>
</protein>
<dbReference type="Pfam" id="PF12833">
    <property type="entry name" value="HTH_18"/>
    <property type="match status" value="1"/>
</dbReference>
<evidence type="ECO:0000259" key="5">
    <source>
        <dbReference type="PROSITE" id="PS01124"/>
    </source>
</evidence>
<dbReference type="Proteomes" id="UP000220480">
    <property type="component" value="Unassembled WGS sequence"/>
</dbReference>
<evidence type="ECO:0000313" key="7">
    <source>
        <dbReference type="Proteomes" id="UP000220480"/>
    </source>
</evidence>
<dbReference type="EMBL" id="NMTZ01000025">
    <property type="protein sequence ID" value="PDX83570.1"/>
    <property type="molecule type" value="Genomic_DNA"/>
</dbReference>
<dbReference type="PRINTS" id="PR00032">
    <property type="entry name" value="HTHARAC"/>
</dbReference>
<dbReference type="RefSeq" id="WP_097779828.1">
    <property type="nucleotide sequence ID" value="NZ_NMTZ01000025.1"/>
</dbReference>
<dbReference type="SUPFAM" id="SSF51215">
    <property type="entry name" value="Regulatory protein AraC"/>
    <property type="match status" value="1"/>
</dbReference>
<dbReference type="Pfam" id="PF02311">
    <property type="entry name" value="AraC_binding"/>
    <property type="match status" value="1"/>
</dbReference>
<reference evidence="6 7" key="1">
    <citation type="journal article" date="2017" name="Front. Microbiol.">
        <title>New Insights into the Diversity of the Genus Faecalibacterium.</title>
        <authorList>
            <person name="Benevides L."/>
            <person name="Burman S."/>
            <person name="Martin R."/>
            <person name="Robert V."/>
            <person name="Thomas M."/>
            <person name="Miquel S."/>
            <person name="Chain F."/>
            <person name="Sokol H."/>
            <person name="Bermudez-Humaran L.G."/>
            <person name="Morrison M."/>
            <person name="Langella P."/>
            <person name="Azevedo V.A."/>
            <person name="Chatel J.M."/>
            <person name="Soares S."/>
        </authorList>
    </citation>
    <scope>NUCLEOTIDE SEQUENCE [LARGE SCALE GENOMIC DNA]</scope>
    <source>
        <strain evidence="6 7">CNCM I 4644</strain>
    </source>
</reference>
<organism evidence="6 7">
    <name type="scientific">Faecalibacterium prausnitzii</name>
    <dbReference type="NCBI Taxonomy" id="853"/>
    <lineage>
        <taxon>Bacteria</taxon>
        <taxon>Bacillati</taxon>
        <taxon>Bacillota</taxon>
        <taxon>Clostridia</taxon>
        <taxon>Eubacteriales</taxon>
        <taxon>Oscillospiraceae</taxon>
        <taxon>Faecalibacterium</taxon>
    </lineage>
</organism>
<dbReference type="PANTHER" id="PTHR46796">
    <property type="entry name" value="HTH-TYPE TRANSCRIPTIONAL ACTIVATOR RHAS-RELATED"/>
    <property type="match status" value="1"/>
</dbReference>
<keyword evidence="3" id="KW-0010">Activator</keyword>